<gene>
    <name evidence="10" type="ORF">NDN08_008007</name>
</gene>
<accession>A0AAV8UZI1</accession>
<reference evidence="10 11" key="1">
    <citation type="journal article" date="2023" name="Nat. Commun.">
        <title>Origin of minicircular mitochondrial genomes in red algae.</title>
        <authorList>
            <person name="Lee Y."/>
            <person name="Cho C.H."/>
            <person name="Lee Y.M."/>
            <person name="Park S.I."/>
            <person name="Yang J.H."/>
            <person name="West J.A."/>
            <person name="Bhattacharya D."/>
            <person name="Yoon H.S."/>
        </authorList>
    </citation>
    <scope>NUCLEOTIDE SEQUENCE [LARGE SCALE GENOMIC DNA]</scope>
    <source>
        <strain evidence="10 11">CCMP1338</strain>
        <tissue evidence="10">Whole cell</tissue>
    </source>
</reference>
<dbReference type="InterPro" id="IPR051376">
    <property type="entry name" value="CWC25_splicing_factor"/>
</dbReference>
<organism evidence="10 11">
    <name type="scientific">Rhodosorus marinus</name>
    <dbReference type="NCBI Taxonomy" id="101924"/>
    <lineage>
        <taxon>Eukaryota</taxon>
        <taxon>Rhodophyta</taxon>
        <taxon>Stylonematophyceae</taxon>
        <taxon>Stylonematales</taxon>
        <taxon>Stylonemataceae</taxon>
        <taxon>Rhodosorus</taxon>
    </lineage>
</organism>
<evidence type="ECO:0000256" key="2">
    <source>
        <dbReference type="ARBA" id="ARBA00006695"/>
    </source>
</evidence>
<comment type="subcellular location">
    <subcellularLocation>
        <location evidence="1">Nucleus</location>
    </subcellularLocation>
</comment>
<dbReference type="Pfam" id="PF10197">
    <property type="entry name" value="Cir_N"/>
    <property type="match status" value="1"/>
</dbReference>
<dbReference type="InterPro" id="IPR019339">
    <property type="entry name" value="CIR_N_dom"/>
</dbReference>
<evidence type="ECO:0000256" key="5">
    <source>
        <dbReference type="ARBA" id="ARBA00023054"/>
    </source>
</evidence>
<evidence type="ECO:0000256" key="6">
    <source>
        <dbReference type="ARBA" id="ARBA00023187"/>
    </source>
</evidence>
<dbReference type="Proteomes" id="UP001157974">
    <property type="component" value="Unassembled WGS sequence"/>
</dbReference>
<dbReference type="PANTHER" id="PTHR16196:SF0">
    <property type="entry name" value="PRE-MRNA-SPLICING FACTOR CWC25 HOMOLOG"/>
    <property type="match status" value="1"/>
</dbReference>
<keyword evidence="3" id="KW-0507">mRNA processing</keyword>
<feature type="compositionally biased region" description="Basic and acidic residues" evidence="8">
    <location>
        <begin position="187"/>
        <end position="212"/>
    </location>
</feature>
<evidence type="ECO:0000256" key="1">
    <source>
        <dbReference type="ARBA" id="ARBA00004123"/>
    </source>
</evidence>
<evidence type="ECO:0000256" key="3">
    <source>
        <dbReference type="ARBA" id="ARBA00022664"/>
    </source>
</evidence>
<name>A0AAV8UZI1_9RHOD</name>
<protein>
    <recommendedName>
        <fullName evidence="9">CBF1-interacting co-repressor CIR N-terminal domain-containing protein</fullName>
    </recommendedName>
</protein>
<comment type="similarity">
    <text evidence="2">Belongs to the CWC25 family.</text>
</comment>
<feature type="domain" description="CBF1-interacting co-repressor CIR N-terminal" evidence="9">
    <location>
        <begin position="11"/>
        <end position="47"/>
    </location>
</feature>
<dbReference type="InterPro" id="IPR022209">
    <property type="entry name" value="CWC25"/>
</dbReference>
<dbReference type="GO" id="GO:0005684">
    <property type="term" value="C:U2-type spliceosomal complex"/>
    <property type="evidence" value="ECO:0007669"/>
    <property type="project" value="TreeGrafter"/>
</dbReference>
<dbReference type="Pfam" id="PF12542">
    <property type="entry name" value="CWC25"/>
    <property type="match status" value="1"/>
</dbReference>
<proteinExistence type="inferred from homology"/>
<comment type="caution">
    <text evidence="10">The sequence shown here is derived from an EMBL/GenBank/DDBJ whole genome shotgun (WGS) entry which is preliminary data.</text>
</comment>
<keyword evidence="4" id="KW-0747">Spliceosome</keyword>
<feature type="compositionally biased region" description="Basic and acidic residues" evidence="8">
    <location>
        <begin position="347"/>
        <end position="383"/>
    </location>
</feature>
<dbReference type="SMART" id="SM01083">
    <property type="entry name" value="Cir_N"/>
    <property type="match status" value="1"/>
</dbReference>
<feature type="compositionally biased region" description="Basic and acidic residues" evidence="8">
    <location>
        <begin position="156"/>
        <end position="172"/>
    </location>
</feature>
<keyword evidence="6" id="KW-0508">mRNA splicing</keyword>
<feature type="region of interest" description="Disordered" evidence="8">
    <location>
        <begin position="86"/>
        <end position="122"/>
    </location>
</feature>
<feature type="region of interest" description="Disordered" evidence="8">
    <location>
        <begin position="147"/>
        <end position="391"/>
    </location>
</feature>
<evidence type="ECO:0000259" key="9">
    <source>
        <dbReference type="SMART" id="SM01083"/>
    </source>
</evidence>
<evidence type="ECO:0000256" key="7">
    <source>
        <dbReference type="ARBA" id="ARBA00023242"/>
    </source>
</evidence>
<keyword evidence="11" id="KW-1185">Reference proteome</keyword>
<evidence type="ECO:0000313" key="11">
    <source>
        <dbReference type="Proteomes" id="UP001157974"/>
    </source>
</evidence>
<dbReference type="EMBL" id="JAMWBK010000002">
    <property type="protein sequence ID" value="KAJ8907904.1"/>
    <property type="molecule type" value="Genomic_DNA"/>
</dbReference>
<evidence type="ECO:0000256" key="4">
    <source>
        <dbReference type="ARBA" id="ARBA00022728"/>
    </source>
</evidence>
<evidence type="ECO:0000313" key="10">
    <source>
        <dbReference type="EMBL" id="KAJ8907904.1"/>
    </source>
</evidence>
<evidence type="ECO:0000256" key="8">
    <source>
        <dbReference type="SAM" id="MobiDB-lite"/>
    </source>
</evidence>
<dbReference type="GO" id="GO:0000398">
    <property type="term" value="P:mRNA splicing, via spliceosome"/>
    <property type="evidence" value="ECO:0007669"/>
    <property type="project" value="TreeGrafter"/>
</dbReference>
<feature type="region of interest" description="Disordered" evidence="8">
    <location>
        <begin position="443"/>
        <end position="476"/>
    </location>
</feature>
<feature type="compositionally biased region" description="Basic and acidic residues" evidence="8">
    <location>
        <begin position="253"/>
        <end position="262"/>
    </location>
</feature>
<keyword evidence="5" id="KW-0175">Coiled coil</keyword>
<feature type="compositionally biased region" description="Basic residues" evidence="8">
    <location>
        <begin position="173"/>
        <end position="186"/>
    </location>
</feature>
<dbReference type="AlphaFoldDB" id="A0AAV8UZI1"/>
<feature type="compositionally biased region" description="Basic and acidic residues" evidence="8">
    <location>
        <begin position="305"/>
        <end position="336"/>
    </location>
</feature>
<sequence>MSALQFLNNKSWSVAKLNNKEKVWIAEQKAAEEKKKVEVLKKKLLEERQLEELKRLEVESGKLDPSVLKKDEKIDWMYEFGKKGKEEEKTQEEYLTGQKEAQLNEPTEEVAGSSSGGLLGSTGIRDTAAKLLEDPLMQIKLEEQKAMRNLLSNPVRMEKIRKDMEARKSDKKKEKKKHKKEKKEKKDKRDKAERKERKRNREAPEDHHDRHQEKRHRRRPSPDDESPEQRKHGRRRSPDEESPVLQRHQRRGPPHDESPQRETHRRRRSPDDGSPELQSHRRRWSPDEDSPRRRHQRASNSSREFSGRQRSEGRRDGYAGRPHRRDDRHWSRHSPDRNGTSQRARHGRDDGNGKRTIDAFRKFDRDNNEKARREVDERHRTRDGPSQNRASQLAEMQAYAAENETERRRRYTKHINEAEREEKLYKSRAHEDDEAIRENFIDRVSRDAHKGGNVSSNLQRNRNRLQRRNADEFGRL</sequence>
<dbReference type="PANTHER" id="PTHR16196">
    <property type="entry name" value="CELL CYCLE CONTROL PROTEIN CWF25"/>
    <property type="match status" value="1"/>
</dbReference>
<keyword evidence="7" id="KW-0539">Nucleus</keyword>